<keyword evidence="2" id="KW-1185">Reference proteome</keyword>
<accession>A0A1Z4JRH5</accession>
<keyword evidence="1" id="KW-0614">Plasmid</keyword>
<organism evidence="1 2">
    <name type="scientific">Leptolyngbya boryana NIES-2135</name>
    <dbReference type="NCBI Taxonomy" id="1973484"/>
    <lineage>
        <taxon>Bacteria</taxon>
        <taxon>Bacillati</taxon>
        <taxon>Cyanobacteriota</taxon>
        <taxon>Cyanophyceae</taxon>
        <taxon>Leptolyngbyales</taxon>
        <taxon>Leptolyngbyaceae</taxon>
        <taxon>Leptolyngbya group</taxon>
        <taxon>Leptolyngbya</taxon>
    </lineage>
</organism>
<sequence length="166" mass="19382">MNDIAFEQSPYESFLNFGTAWCPTWSERSRGFHWNLVLAPPRTVKIEFEDDYCLLLVRRVEWHLQDWIEQYGDEMGVDPRDREVVKQATLQLIEARLGIEQLDSSMSDRAIATAIVKTIQTDYRTHLFPHTLLFPVTTLRATESRDFADCIRSEITFDGWILEAIP</sequence>
<dbReference type="AlphaFoldDB" id="A0A1Z4JRH5"/>
<reference evidence="1 2" key="1">
    <citation type="submission" date="2017-06" db="EMBL/GenBank/DDBJ databases">
        <title>Genome sequencing of cyanobaciteial culture collection at National Institute for Environmental Studies (NIES).</title>
        <authorList>
            <person name="Hirose Y."/>
            <person name="Shimura Y."/>
            <person name="Fujisawa T."/>
            <person name="Nakamura Y."/>
            <person name="Kawachi M."/>
        </authorList>
    </citation>
    <scope>NUCLEOTIDE SEQUENCE [LARGE SCALE GENOMIC DNA]</scope>
    <source>
        <strain evidence="1 2">NIES-2135</strain>
        <plasmid evidence="2">Plasmid Plasmid1 dna</plasmid>
    </source>
</reference>
<protein>
    <submittedName>
        <fullName evidence="1">Uncharacterized protein</fullName>
    </submittedName>
</protein>
<geneLocation type="plasmid" evidence="1">
    <name>plasmid1</name>
</geneLocation>
<proteinExistence type="predicted"/>
<dbReference type="EMBL" id="AP018204">
    <property type="protein sequence ID" value="BAY59332.1"/>
    <property type="molecule type" value="Genomic_DNA"/>
</dbReference>
<evidence type="ECO:0000313" key="2">
    <source>
        <dbReference type="Proteomes" id="UP000217895"/>
    </source>
</evidence>
<dbReference type="Proteomes" id="UP000217895">
    <property type="component" value="Plasmid Plasmid1 dna"/>
</dbReference>
<evidence type="ECO:0000313" key="1">
    <source>
        <dbReference type="EMBL" id="BAY59332.1"/>
    </source>
</evidence>
<name>A0A1Z4JRH5_LEPBY</name>
<gene>
    <name evidence="1" type="ORF">NIES2135_62090</name>
</gene>